<dbReference type="PANTHER" id="PTHR43027">
    <property type="entry name" value="DOXORUBICIN RESISTANCE ABC TRANSPORTER PERMEASE PROTEIN DRRC-RELATED"/>
    <property type="match status" value="1"/>
</dbReference>
<comment type="caution">
    <text evidence="7">The sequence shown here is derived from an EMBL/GenBank/DDBJ whole genome shotgun (WGS) entry which is preliminary data.</text>
</comment>
<feature type="transmembrane region" description="Helical" evidence="5">
    <location>
        <begin position="280"/>
        <end position="301"/>
    </location>
</feature>
<evidence type="ECO:0000256" key="3">
    <source>
        <dbReference type="ARBA" id="ARBA00022989"/>
    </source>
</evidence>
<gene>
    <name evidence="7" type="ORF">CNF02_09220</name>
</gene>
<evidence type="ECO:0000259" key="6">
    <source>
        <dbReference type="PROSITE" id="PS51012"/>
    </source>
</evidence>
<feature type="transmembrane region" description="Helical" evidence="5">
    <location>
        <begin position="331"/>
        <end position="354"/>
    </location>
</feature>
<reference evidence="7 8" key="1">
    <citation type="submission" date="2017-08" db="EMBL/GenBank/DDBJ databases">
        <title>Fine stratification of microbial communities through a metagenomic profile of the photic zone.</title>
        <authorList>
            <person name="Haro-Moreno J.M."/>
            <person name="Lopez-Perez M."/>
            <person name="De La Torre J."/>
            <person name="Picazo A."/>
            <person name="Camacho A."/>
            <person name="Rodriguez-Valera F."/>
        </authorList>
    </citation>
    <scope>NUCLEOTIDE SEQUENCE [LARGE SCALE GENOMIC DNA]</scope>
    <source>
        <strain evidence="7">MED-G28</strain>
    </source>
</reference>
<dbReference type="PANTHER" id="PTHR43027:SF2">
    <property type="entry name" value="TRANSPORT PERMEASE PROTEIN"/>
    <property type="match status" value="1"/>
</dbReference>
<feature type="transmembrane region" description="Helical" evidence="5">
    <location>
        <begin position="245"/>
        <end position="268"/>
    </location>
</feature>
<proteinExistence type="predicted"/>
<dbReference type="Gene3D" id="3.40.1710.10">
    <property type="entry name" value="abc type-2 transporter like domain"/>
    <property type="match status" value="1"/>
</dbReference>
<dbReference type="InterPro" id="IPR013525">
    <property type="entry name" value="ABC2_TM"/>
</dbReference>
<dbReference type="PROSITE" id="PS51012">
    <property type="entry name" value="ABC_TM2"/>
    <property type="match status" value="1"/>
</dbReference>
<comment type="subcellular location">
    <subcellularLocation>
        <location evidence="1">Membrane</location>
        <topology evidence="1">Multi-pass membrane protein</topology>
    </subcellularLocation>
</comment>
<dbReference type="GO" id="GO:0016020">
    <property type="term" value="C:membrane"/>
    <property type="evidence" value="ECO:0007669"/>
    <property type="project" value="UniProtKB-SubCell"/>
</dbReference>
<dbReference type="AlphaFoldDB" id="A0A2A5WAP6"/>
<evidence type="ECO:0000256" key="2">
    <source>
        <dbReference type="ARBA" id="ARBA00022692"/>
    </source>
</evidence>
<dbReference type="Proteomes" id="UP000219329">
    <property type="component" value="Unassembled WGS sequence"/>
</dbReference>
<dbReference type="GO" id="GO:0140359">
    <property type="term" value="F:ABC-type transporter activity"/>
    <property type="evidence" value="ECO:0007669"/>
    <property type="project" value="InterPro"/>
</dbReference>
<accession>A0A2A5WAP6</accession>
<feature type="transmembrane region" description="Helical" evidence="5">
    <location>
        <begin position="214"/>
        <end position="239"/>
    </location>
</feature>
<organism evidence="7 8">
    <name type="scientific">OM182 bacterium MED-G28</name>
    <dbReference type="NCBI Taxonomy" id="1986256"/>
    <lineage>
        <taxon>Bacteria</taxon>
        <taxon>Pseudomonadati</taxon>
        <taxon>Pseudomonadota</taxon>
        <taxon>Gammaproteobacteria</taxon>
        <taxon>OMG group</taxon>
        <taxon>OM182 clade</taxon>
    </lineage>
</organism>
<keyword evidence="4 5" id="KW-0472">Membrane</keyword>
<dbReference type="InterPro" id="IPR047817">
    <property type="entry name" value="ABC2_TM_bact-type"/>
</dbReference>
<feature type="transmembrane region" description="Helical" evidence="5">
    <location>
        <begin position="170"/>
        <end position="193"/>
    </location>
</feature>
<dbReference type="Pfam" id="PF12698">
    <property type="entry name" value="ABC2_membrane_3"/>
    <property type="match status" value="1"/>
</dbReference>
<evidence type="ECO:0000313" key="7">
    <source>
        <dbReference type="EMBL" id="PDH33374.1"/>
    </source>
</evidence>
<name>A0A2A5WAP6_9GAMM</name>
<keyword evidence="3 5" id="KW-1133">Transmembrane helix</keyword>
<keyword evidence="2 5" id="KW-0812">Transmembrane</keyword>
<evidence type="ECO:0000256" key="4">
    <source>
        <dbReference type="ARBA" id="ARBA00023136"/>
    </source>
</evidence>
<evidence type="ECO:0000313" key="8">
    <source>
        <dbReference type="Proteomes" id="UP000219329"/>
    </source>
</evidence>
<evidence type="ECO:0000256" key="5">
    <source>
        <dbReference type="SAM" id="Phobius"/>
    </source>
</evidence>
<feature type="domain" description="ABC transmembrane type-2" evidence="6">
    <location>
        <begin position="124"/>
        <end position="362"/>
    </location>
</feature>
<dbReference type="EMBL" id="NTJZ01000009">
    <property type="protein sequence ID" value="PDH33374.1"/>
    <property type="molecule type" value="Genomic_DNA"/>
</dbReference>
<dbReference type="InterPro" id="IPR052902">
    <property type="entry name" value="ABC-2_transporter"/>
</dbReference>
<sequence length="366" mass="40919">MLSKLQLQLSKAFLMIFLRDRQSIFFSLFFPIIFMTVFGVMNSGQQEPLNIGVVNESDSVVAADFVQQLKDSLVFNVTIGTEDLLRSDLEEGDQTIVLVIPEIFNTANLDRQSVDLRVLVDAAQLAQLSLVMPLLEQTLIEIEREFRETEPMFSLVIEDVQARSQSYLDFLLPGLMAFTLMQLSIAGSGYNIIEFRRKGILKRLFVTPIQPKDFITAIVLARTTIVLTQLVVLITFAVLVLDVQIIGSFTAFFFVVILGTFIFLNLGFCLGSIAKTQQAAIMIGNIFIFPQVFLSGIFFPIESMPEFVQPIAYVLPLSFVSTGMRDIANEGVSLLAIMPSLIGIAVWLVVSYLLATRLFVWKEVAN</sequence>
<feature type="transmembrane region" description="Helical" evidence="5">
    <location>
        <begin position="21"/>
        <end position="41"/>
    </location>
</feature>
<evidence type="ECO:0000256" key="1">
    <source>
        <dbReference type="ARBA" id="ARBA00004141"/>
    </source>
</evidence>
<protein>
    <submittedName>
        <fullName evidence="7">ABC transporter permease</fullName>
    </submittedName>
</protein>